<dbReference type="HOGENOM" id="CLU_535406_0_0_1"/>
<evidence type="ECO:0000259" key="2">
    <source>
        <dbReference type="PROSITE" id="PS50181"/>
    </source>
</evidence>
<proteinExistence type="predicted"/>
<dbReference type="InParanoid" id="G4U374"/>
<dbReference type="Pfam" id="PF12937">
    <property type="entry name" value="F-box-like"/>
    <property type="match status" value="1"/>
</dbReference>
<dbReference type="InterPro" id="IPR036047">
    <property type="entry name" value="F-box-like_dom_sf"/>
</dbReference>
<dbReference type="Proteomes" id="UP000007148">
    <property type="component" value="Unassembled WGS sequence"/>
</dbReference>
<dbReference type="PROSITE" id="PS50181">
    <property type="entry name" value="FBOX"/>
    <property type="match status" value="1"/>
</dbReference>
<dbReference type="AlphaFoldDB" id="G4U374"/>
<sequence>MLIDFRAGQRTLMAQRYRENISSDIKQKIQSLQELYKRERELKEELEATRQHCQLLEQELRPYEATASINHLPPELLTCIFQLALLEDHTRIGRLLFVCRHWTQLVLHTPILWTNIHVRVQGSDKAPVKPSYVRACYARSGELPLEVLLDFALLSSPEDCLSDMRRYINKACESHCVYSGLPLSLAYGLKPACSIATKVGESIYDIMSSLAKQLALALASGHGRHMRRWSCATLLLPRGTNDYETSIFISFSKELVQKLRWKTPNLQTLRIASFSDLHPLRFPKFAGLIDLTVDDLEYVSRHPLSSSLLRLSVLRPTKIGSLTRISGLSRLEELELTLWCCPFNDRLRAPLQFECLKRLTLIGYSTFGGPIDFRIPKLDLLRIKDLCLIDFDIDIPTSTLDWWYTGMKEFDTNILTQIFTTVGSAKHLTTHGINASEVDNYLKHRMTPPTLEVVAVIENDGTLHTRKLHGSLV</sequence>
<dbReference type="EMBL" id="CAFZ01001882">
    <property type="protein sequence ID" value="CCA78033.1"/>
    <property type="molecule type" value="Genomic_DNA"/>
</dbReference>
<keyword evidence="1" id="KW-0175">Coiled coil</keyword>
<feature type="coiled-coil region" evidence="1">
    <location>
        <begin position="22"/>
        <end position="59"/>
    </location>
</feature>
<accession>G4U374</accession>
<gene>
    <name evidence="3" type="ORF">PIIN_06885</name>
</gene>
<dbReference type="Gene3D" id="1.20.1280.50">
    <property type="match status" value="1"/>
</dbReference>
<organism evidence="3 4">
    <name type="scientific">Serendipita indica (strain DSM 11827)</name>
    <name type="common">Root endophyte fungus</name>
    <name type="synonym">Piriformospora indica</name>
    <dbReference type="NCBI Taxonomy" id="1109443"/>
    <lineage>
        <taxon>Eukaryota</taxon>
        <taxon>Fungi</taxon>
        <taxon>Dikarya</taxon>
        <taxon>Basidiomycota</taxon>
        <taxon>Agaricomycotina</taxon>
        <taxon>Agaricomycetes</taxon>
        <taxon>Sebacinales</taxon>
        <taxon>Serendipitaceae</taxon>
        <taxon>Serendipita</taxon>
    </lineage>
</organism>
<comment type="caution">
    <text evidence="3">The sequence shown here is derived from an EMBL/GenBank/DDBJ whole genome shotgun (WGS) entry which is preliminary data.</text>
</comment>
<protein>
    <recommendedName>
        <fullName evidence="2">F-box domain-containing protein</fullName>
    </recommendedName>
</protein>
<keyword evidence="4" id="KW-1185">Reference proteome</keyword>
<dbReference type="OrthoDB" id="3353710at2759"/>
<name>G4U374_SERID</name>
<dbReference type="InterPro" id="IPR001810">
    <property type="entry name" value="F-box_dom"/>
</dbReference>
<feature type="domain" description="F-box" evidence="2">
    <location>
        <begin position="66"/>
        <end position="116"/>
    </location>
</feature>
<evidence type="ECO:0000313" key="4">
    <source>
        <dbReference type="Proteomes" id="UP000007148"/>
    </source>
</evidence>
<evidence type="ECO:0000313" key="3">
    <source>
        <dbReference type="EMBL" id="CCA78033.1"/>
    </source>
</evidence>
<dbReference type="SUPFAM" id="SSF81383">
    <property type="entry name" value="F-box domain"/>
    <property type="match status" value="1"/>
</dbReference>
<reference evidence="3 4" key="1">
    <citation type="journal article" date="2011" name="PLoS Pathog.">
        <title>Endophytic Life Strategies Decoded by Genome and Transcriptome Analyses of the Mutualistic Root Symbiont Piriformospora indica.</title>
        <authorList>
            <person name="Zuccaro A."/>
            <person name="Lahrmann U."/>
            <person name="Guldener U."/>
            <person name="Langen G."/>
            <person name="Pfiffi S."/>
            <person name="Biedenkopf D."/>
            <person name="Wong P."/>
            <person name="Samans B."/>
            <person name="Grimm C."/>
            <person name="Basiewicz M."/>
            <person name="Murat C."/>
            <person name="Martin F."/>
            <person name="Kogel K.H."/>
        </authorList>
    </citation>
    <scope>NUCLEOTIDE SEQUENCE [LARGE SCALE GENOMIC DNA]</scope>
    <source>
        <strain evidence="3 4">DSM 11827</strain>
    </source>
</reference>
<evidence type="ECO:0000256" key="1">
    <source>
        <dbReference type="SAM" id="Coils"/>
    </source>
</evidence>